<dbReference type="Proteomes" id="UP000236178">
    <property type="component" value="Unassembled WGS sequence"/>
</dbReference>
<evidence type="ECO:0000256" key="3">
    <source>
        <dbReference type="ARBA" id="ARBA00023277"/>
    </source>
</evidence>
<dbReference type="InterPro" id="IPR019800">
    <property type="entry name" value="Glyco_hydro_3_AS"/>
</dbReference>
<dbReference type="InterPro" id="IPR017853">
    <property type="entry name" value="GH"/>
</dbReference>
<comment type="caution">
    <text evidence="8">The sequence shown here is derived from an EMBL/GenBank/DDBJ whole genome shotgun (WGS) entry which is preliminary data.</text>
</comment>
<dbReference type="InterPro" id="IPR036881">
    <property type="entry name" value="Glyco_hydro_3_C_sf"/>
</dbReference>
<dbReference type="InterPro" id="IPR050288">
    <property type="entry name" value="Cellulose_deg_GH3"/>
</dbReference>
<name>A0A2I0SY52_9ACTN</name>
<comment type="similarity">
    <text evidence="1 4">Belongs to the glycosyl hydrolase 3 family.</text>
</comment>
<evidence type="ECO:0000313" key="9">
    <source>
        <dbReference type="Proteomes" id="UP000236178"/>
    </source>
</evidence>
<dbReference type="PROSITE" id="PS00775">
    <property type="entry name" value="GLYCOSYL_HYDROL_F3"/>
    <property type="match status" value="1"/>
</dbReference>
<keyword evidence="3" id="KW-0119">Carbohydrate metabolism</keyword>
<evidence type="ECO:0000256" key="6">
    <source>
        <dbReference type="SAM" id="Phobius"/>
    </source>
</evidence>
<keyword evidence="6" id="KW-1133">Transmembrane helix</keyword>
<keyword evidence="9" id="KW-1185">Reference proteome</keyword>
<dbReference type="GO" id="GO:0004553">
    <property type="term" value="F:hydrolase activity, hydrolyzing O-glycosyl compounds"/>
    <property type="evidence" value="ECO:0007669"/>
    <property type="project" value="InterPro"/>
</dbReference>
<keyword evidence="6" id="KW-0812">Transmembrane</keyword>
<dbReference type="GO" id="GO:0005975">
    <property type="term" value="P:carbohydrate metabolic process"/>
    <property type="evidence" value="ECO:0007669"/>
    <property type="project" value="InterPro"/>
</dbReference>
<dbReference type="Gene3D" id="3.40.50.1700">
    <property type="entry name" value="Glycoside hydrolase family 3 C-terminal domain"/>
    <property type="match status" value="1"/>
</dbReference>
<sequence length="1143" mass="121389">MTRKISSRVLLRGEERSEVTSMRPEGSGRPSLCQSLANSSCRVVARPGKRGRFSVIDGAKGASYAPLASGSCRARTERTPPMTFLPRHSRTRPVIVAAGAVVLAAALMFDGWIPARAEPTGPRSSTLEQTHAALSRQAAEQGMVLMENHDRALPVAPSGTIALYGVGAYRTVKGGTGSGDVNNRYTVTVRQGLENAGHKVTTGDAYWSAMTRAYDTEYGGVASSLLAPAIDYASVEQPLTADTVKPTARTGTAVYVIARNSGEGFDRSPGKGDYLLGDTERANLELLGRAYRHVVVVINSGGIIDTGFYRQINAAEKDPDGGRALDAMLLMSQAGQESGNALADILDGTTTPSGKLTDTWAAGYSAYPASATFAGNDGNSTTETYDEGVYVGYRYFDSFYRSIDAADPASVVDYPFGYGGSYTGFGIRVRKVTANAERVTVTAEVTNTGHRYSGRETVQVYVSAPQTGADKPYQQLAGYAKTDDLAPGAAQTVTIGFDTSSQASYSASRAAWILDAGDYLIRVGSSSRDTHVAAKLNLAEAVVTERVHNELDDQRPSSELTSTPADFYTYPGEGKEIAAARGITLDPRSFRTRDAASALEQDVTVDARSPYHALDGSTISSTTVHLDPDEKDWEGTGAPYAPRTGENVRHVHTDPGSTLYDVAKGRTSIERFVAGLSVRQLADVVEGSGVPGTAASTVGAAGYTTGAHEDLGIPSMTLSDGPAGLRLGRQPSTTPAARRYATAWPIGTLLAQTWDRDLVTRVGTAVGKEMNAFGVSLWLAPGMNIHRDPLNGRNFEYYSEDPLVSGLTAAATTLGVQSNPGVGVTVKHLAGNNQETSRTSGNVVVSERALREIELKGFEIVVRAAQPMAVMSSYNKVNGTYASGNYDLLTDVLRGEWGFEGTVMTDWGGAHGATATMYSGNDLVEPGGRPSDIVDATVRADPTIDVDGLPARTKTVRSTGSVRYAFQLGGLNLAAGGSTTVSTTVDSSTDLTRTPLSGTVTIDAFNNQTYTARPRYTSVDEAYRAVRELLASSALTAARKAGITVSDVRHVTAGDTTSPVSSYTVTLTGDHPAADAYTMRLGDLQRSAIRILTTASRTTSFQRLARSRKVRGVAVGPYTEQFKDLDPIVTSVKSRVDRPRRER</sequence>
<dbReference type="PANTHER" id="PTHR42715">
    <property type="entry name" value="BETA-GLUCOSIDASE"/>
    <property type="match status" value="1"/>
</dbReference>
<dbReference type="PRINTS" id="PR00133">
    <property type="entry name" value="GLHYDRLASE3"/>
</dbReference>
<dbReference type="Gene3D" id="3.20.20.300">
    <property type="entry name" value="Glycoside hydrolase, family 3, N-terminal domain"/>
    <property type="match status" value="1"/>
</dbReference>
<feature type="region of interest" description="Disordered" evidence="5">
    <location>
        <begin position="12"/>
        <end position="33"/>
    </location>
</feature>
<dbReference type="Pfam" id="PF01915">
    <property type="entry name" value="Glyco_hydro_3_C"/>
    <property type="match status" value="1"/>
</dbReference>
<evidence type="ECO:0000256" key="2">
    <source>
        <dbReference type="ARBA" id="ARBA00022801"/>
    </source>
</evidence>
<dbReference type="Pfam" id="PF00933">
    <property type="entry name" value="Glyco_hydro_3"/>
    <property type="match status" value="1"/>
</dbReference>
<feature type="transmembrane region" description="Helical" evidence="6">
    <location>
        <begin position="94"/>
        <end position="113"/>
    </location>
</feature>
<dbReference type="PANTHER" id="PTHR42715:SF10">
    <property type="entry name" value="BETA-GLUCOSIDASE"/>
    <property type="match status" value="1"/>
</dbReference>
<protein>
    <submittedName>
        <fullName evidence="8">Glycoside hydrolase</fullName>
    </submittedName>
</protein>
<dbReference type="SMART" id="SM01217">
    <property type="entry name" value="Fn3_like"/>
    <property type="match status" value="1"/>
</dbReference>
<dbReference type="InterPro" id="IPR013783">
    <property type="entry name" value="Ig-like_fold"/>
</dbReference>
<evidence type="ECO:0000313" key="8">
    <source>
        <dbReference type="EMBL" id="PKT74858.1"/>
    </source>
</evidence>
<evidence type="ECO:0000256" key="1">
    <source>
        <dbReference type="ARBA" id="ARBA00005336"/>
    </source>
</evidence>
<dbReference type="Pfam" id="PF14310">
    <property type="entry name" value="Fn3-like"/>
    <property type="match status" value="1"/>
</dbReference>
<dbReference type="OrthoDB" id="3187562at2"/>
<dbReference type="Gene3D" id="2.60.40.10">
    <property type="entry name" value="Immunoglobulins"/>
    <property type="match status" value="1"/>
</dbReference>
<reference evidence="8 9" key="1">
    <citation type="submission" date="2017-12" db="EMBL/GenBank/DDBJ databases">
        <title>Streptomyces populusis sp. nov., a novel endophytic actinobacterium isolated from stems of Populus adenopoda Maxim.</title>
        <authorList>
            <person name="Wang Z."/>
        </authorList>
    </citation>
    <scope>NUCLEOTIDE SEQUENCE [LARGE SCALE GENOMIC DNA]</scope>
    <source>
        <strain evidence="8 9">A249</strain>
    </source>
</reference>
<dbReference type="EMBL" id="PJOS01000001">
    <property type="protein sequence ID" value="PKT74858.1"/>
    <property type="molecule type" value="Genomic_DNA"/>
</dbReference>
<organism evidence="8 9">
    <name type="scientific">Streptomyces populi</name>
    <dbReference type="NCBI Taxonomy" id="2058924"/>
    <lineage>
        <taxon>Bacteria</taxon>
        <taxon>Bacillati</taxon>
        <taxon>Actinomycetota</taxon>
        <taxon>Actinomycetes</taxon>
        <taxon>Kitasatosporales</taxon>
        <taxon>Streptomycetaceae</taxon>
        <taxon>Streptomyces</taxon>
    </lineage>
</organism>
<keyword evidence="2 4" id="KW-0378">Hydrolase</keyword>
<evidence type="ECO:0000256" key="5">
    <source>
        <dbReference type="SAM" id="MobiDB-lite"/>
    </source>
</evidence>
<dbReference type="InterPro" id="IPR002772">
    <property type="entry name" value="Glyco_hydro_3_C"/>
</dbReference>
<dbReference type="InterPro" id="IPR036962">
    <property type="entry name" value="Glyco_hydro_3_N_sf"/>
</dbReference>
<dbReference type="InterPro" id="IPR026891">
    <property type="entry name" value="Fn3-like"/>
</dbReference>
<evidence type="ECO:0000256" key="4">
    <source>
        <dbReference type="RuleBase" id="RU361161"/>
    </source>
</evidence>
<keyword evidence="6" id="KW-0472">Membrane</keyword>
<accession>A0A2I0SY52</accession>
<gene>
    <name evidence="8" type="ORF">CW362_00145</name>
</gene>
<dbReference type="InterPro" id="IPR001764">
    <property type="entry name" value="Glyco_hydro_3_N"/>
</dbReference>
<dbReference type="SUPFAM" id="SSF51445">
    <property type="entry name" value="(Trans)glycosidases"/>
    <property type="match status" value="1"/>
</dbReference>
<dbReference type="AlphaFoldDB" id="A0A2I0SY52"/>
<dbReference type="SUPFAM" id="SSF52279">
    <property type="entry name" value="Beta-D-glucan exohydrolase, C-terminal domain"/>
    <property type="match status" value="1"/>
</dbReference>
<keyword evidence="4" id="KW-0326">Glycosidase</keyword>
<feature type="domain" description="Fibronectin type III-like" evidence="7">
    <location>
        <begin position="456"/>
        <end position="527"/>
    </location>
</feature>
<evidence type="ECO:0000259" key="7">
    <source>
        <dbReference type="SMART" id="SM01217"/>
    </source>
</evidence>
<proteinExistence type="inferred from homology"/>